<dbReference type="Proteomes" id="UP001231124">
    <property type="component" value="Unassembled WGS sequence"/>
</dbReference>
<organism evidence="1 2">
    <name type="scientific">Methylobacterium aerolatum</name>
    <dbReference type="NCBI Taxonomy" id="418708"/>
    <lineage>
        <taxon>Bacteria</taxon>
        <taxon>Pseudomonadati</taxon>
        <taxon>Pseudomonadota</taxon>
        <taxon>Alphaproteobacteria</taxon>
        <taxon>Hyphomicrobiales</taxon>
        <taxon>Methylobacteriaceae</taxon>
        <taxon>Methylobacterium</taxon>
    </lineage>
</organism>
<evidence type="ECO:0000313" key="1">
    <source>
        <dbReference type="EMBL" id="MDQ0449862.1"/>
    </source>
</evidence>
<comment type="caution">
    <text evidence="1">The sequence shown here is derived from an EMBL/GenBank/DDBJ whole genome shotgun (WGS) entry which is preliminary data.</text>
</comment>
<dbReference type="EMBL" id="JAUSVP010000018">
    <property type="protein sequence ID" value="MDQ0449862.1"/>
    <property type="molecule type" value="Genomic_DNA"/>
</dbReference>
<dbReference type="SUPFAM" id="SSF55729">
    <property type="entry name" value="Acyl-CoA N-acyltransferases (Nat)"/>
    <property type="match status" value="1"/>
</dbReference>
<dbReference type="Gene3D" id="3.40.630.30">
    <property type="match status" value="1"/>
</dbReference>
<gene>
    <name evidence="1" type="ORF">QO012_004385</name>
</gene>
<reference evidence="1 2" key="1">
    <citation type="submission" date="2023-07" db="EMBL/GenBank/DDBJ databases">
        <title>Genomic Encyclopedia of Type Strains, Phase IV (KMG-IV): sequencing the most valuable type-strain genomes for metagenomic binning, comparative biology and taxonomic classification.</title>
        <authorList>
            <person name="Goeker M."/>
        </authorList>
    </citation>
    <scope>NUCLEOTIDE SEQUENCE [LARGE SCALE GENOMIC DNA]</scope>
    <source>
        <strain evidence="1 2">DSM 19013</strain>
    </source>
</reference>
<proteinExistence type="predicted"/>
<accession>A0ABU0I6Y4</accession>
<name>A0ABU0I6Y4_9HYPH</name>
<dbReference type="RefSeq" id="WP_238206390.1">
    <property type="nucleotide sequence ID" value="NZ_BPQE01000026.1"/>
</dbReference>
<evidence type="ECO:0000313" key="2">
    <source>
        <dbReference type="Proteomes" id="UP001231124"/>
    </source>
</evidence>
<keyword evidence="2" id="KW-1185">Reference proteome</keyword>
<sequence length="239" mass="25231">MTWGAGAEGGEGGSRPRGLAAWRGRLANRLALGIHSKTVAIGLRRDLGLPREPPPARIPVSLRPWAEADLSTLFPEDGGAASGAARADTLWRLGAVARGILRSHCFVLVDGRSGLPCHVQWLTEPGYGDAIRRAGALPVLAADEGLIENAYTPESHRGLGLMAVAMDLIAGRAAAMGMRYLLVYIDADNPASLTGAERAGLVPWSRRTSRQWGFGLVRRVGFARLAGTGAAGRGKDEPQ</sequence>
<protein>
    <recommendedName>
        <fullName evidence="3">N-acetyltransferase domain-containing protein</fullName>
    </recommendedName>
</protein>
<evidence type="ECO:0008006" key="3">
    <source>
        <dbReference type="Google" id="ProtNLM"/>
    </source>
</evidence>
<dbReference type="InterPro" id="IPR016181">
    <property type="entry name" value="Acyl_CoA_acyltransferase"/>
</dbReference>